<sequence>MKDEHGKDMTRLGETTDHSGKVLEAPPDLSHIGIKVALDGRLVTCPKRGGVFPIIATGNQDRPCIRVVYFGGRTACGAALMPVSISSKAFPGISTDMKYRLLIIAAILLTPILAHAGCEDHFQAWVAQLHPGRTVDTDNAACKAWPANPALTVAALPLPQKGNNDDSGTDDLEVLVTDSATGAVVAHTYQPSAITYDAVRLSGLAIDTARYQLTPGNRALGVRIKYSGSSRVSPYEGTSLSLYVIDGQTLRPVLDRLEVDSSNGDWDGNCAGTFDAMSRSIEIGPAGKDGYAALKVSEKTTHSISTQTKSACVSKDQPQVRATFELEYRGGHYGLPKEMQLKDL</sequence>
<organism evidence="1 2">
    <name type="scientific">Paraburkholderia sprentiae WSM5005</name>
    <dbReference type="NCBI Taxonomy" id="754502"/>
    <lineage>
        <taxon>Bacteria</taxon>
        <taxon>Pseudomonadati</taxon>
        <taxon>Pseudomonadota</taxon>
        <taxon>Betaproteobacteria</taxon>
        <taxon>Burkholderiales</taxon>
        <taxon>Burkholderiaceae</taxon>
        <taxon>Paraburkholderia</taxon>
    </lineage>
</organism>
<evidence type="ECO:0000313" key="1">
    <source>
        <dbReference type="EMBL" id="APA90322.1"/>
    </source>
</evidence>
<gene>
    <name evidence="1" type="ORF">BJG93_32420</name>
</gene>
<proteinExistence type="predicted"/>
<keyword evidence="1" id="KW-0614">Plasmid</keyword>
<name>A0ACA8AX99_9BURK</name>
<reference evidence="1" key="1">
    <citation type="submission" date="2016-09" db="EMBL/GenBank/DDBJ databases">
        <title>The Complete Genome of Burkholderia sprentiae wsm5005.</title>
        <authorList>
            <person name="De Meyer S."/>
            <person name="Wang P."/>
            <person name="Terpolilli J."/>
        </authorList>
    </citation>
    <scope>NUCLEOTIDE SEQUENCE</scope>
    <source>
        <strain evidence="1">WSM5005</strain>
        <plasmid evidence="1">pl2WSM5005</plasmid>
    </source>
</reference>
<reference evidence="1" key="2">
    <citation type="submission" date="2021-06" db="EMBL/GenBank/DDBJ databases">
        <authorList>
            <person name="Rogers T.H."/>
            <person name="Ramsay J.P."/>
            <person name="Wang P."/>
            <person name="Terpolilli J."/>
        </authorList>
    </citation>
    <scope>NUCLEOTIDE SEQUENCE</scope>
    <source>
        <strain evidence="1">WSM5005</strain>
        <plasmid evidence="1">pl2WSM5005</plasmid>
    </source>
</reference>
<geneLocation type="plasmid" evidence="1 2">
    <name>pl2WSM5005</name>
</geneLocation>
<accession>A0ACA8AX99</accession>
<protein>
    <submittedName>
        <fullName evidence="1">PAAR domain-containing protein</fullName>
    </submittedName>
</protein>
<dbReference type="EMBL" id="CP017565">
    <property type="protein sequence ID" value="APA90322.1"/>
    <property type="molecule type" value="Genomic_DNA"/>
</dbReference>
<evidence type="ECO:0000313" key="2">
    <source>
        <dbReference type="Proteomes" id="UP000179860"/>
    </source>
</evidence>
<dbReference type="Proteomes" id="UP000179860">
    <property type="component" value="Plasmid pl2WSM5005"/>
</dbReference>
<keyword evidence="2" id="KW-1185">Reference proteome</keyword>